<sequence length="323" mass="36272">MDQRRPVSNLSTALASINLHDQNGGGNGNGSQGGQFSNDGQGPHRDGFNVRPDGGLGRNSGQMNDLTPQTIDRIAEYRKHPPAEGISLFSHRSAPNGFKVAVVLAELGIKFKTFYLDLKKNEQRSPYYVSINPNARIPAIIDHDNGDHSVWESGAILIYLCQKVGPDCSLWSEDYSEQSMITSWLFFQASGHAPMVGQALHFRYFHPENITSAIERYTSEVRRIYSVVEMRLAEKREQLIMEMDDDSFALGTSALSESKYFDEPVWLVGNRITIADLSFVTWNHVVDRIGINLRSEFPEVYKWTKAMMERPAVIRALSGLESN</sequence>
<dbReference type="SUPFAM" id="SSF47616">
    <property type="entry name" value="GST C-terminal domain-like"/>
    <property type="match status" value="1"/>
</dbReference>
<keyword evidence="2 3" id="KW-0534">Nitrate assimilation</keyword>
<dbReference type="PROSITE" id="PS50405">
    <property type="entry name" value="GST_CTER"/>
    <property type="match status" value="1"/>
</dbReference>
<feature type="region of interest" description="Disordered" evidence="4">
    <location>
        <begin position="18"/>
        <end position="66"/>
    </location>
</feature>
<feature type="domain" description="GST N-terminal" evidence="5">
    <location>
        <begin position="84"/>
        <end position="168"/>
    </location>
</feature>
<dbReference type="Proteomes" id="UP000189580">
    <property type="component" value="Chromosome a"/>
</dbReference>
<evidence type="ECO:0000313" key="7">
    <source>
        <dbReference type="EMBL" id="ANB13616.1"/>
    </source>
</evidence>
<feature type="compositionally biased region" description="Gly residues" evidence="4">
    <location>
        <begin position="23"/>
        <end position="33"/>
    </location>
</feature>
<dbReference type="FunFam" id="1.20.1050.10:FF:000034">
    <property type="entry name" value="Transcriptional regulator URE2"/>
    <property type="match status" value="1"/>
</dbReference>
<evidence type="ECO:0000259" key="6">
    <source>
        <dbReference type="PROSITE" id="PS50405"/>
    </source>
</evidence>
<dbReference type="SFLD" id="SFLDG00358">
    <property type="entry name" value="Main_(cytGST)"/>
    <property type="match status" value="1"/>
</dbReference>
<dbReference type="InterPro" id="IPR017298">
    <property type="entry name" value="Ure2"/>
</dbReference>
<organism evidence="7 8">
    <name type="scientific">Sugiyamaella lignohabitans</name>
    <dbReference type="NCBI Taxonomy" id="796027"/>
    <lineage>
        <taxon>Eukaryota</taxon>
        <taxon>Fungi</taxon>
        <taxon>Dikarya</taxon>
        <taxon>Ascomycota</taxon>
        <taxon>Saccharomycotina</taxon>
        <taxon>Dipodascomycetes</taxon>
        <taxon>Dipodascales</taxon>
        <taxon>Trichomonascaceae</taxon>
        <taxon>Sugiyamaella</taxon>
    </lineage>
</organism>
<evidence type="ECO:0000259" key="5">
    <source>
        <dbReference type="PROSITE" id="PS50404"/>
    </source>
</evidence>
<protein>
    <recommendedName>
        <fullName evidence="3">Protein URE2</fullName>
    </recommendedName>
</protein>
<dbReference type="KEGG" id="slb:AWJ20_1915"/>
<accession>A0A167E427</accession>
<dbReference type="Pfam" id="PF02798">
    <property type="entry name" value="GST_N"/>
    <property type="match status" value="1"/>
</dbReference>
<dbReference type="GO" id="GO:0006808">
    <property type="term" value="P:regulation of nitrogen utilization"/>
    <property type="evidence" value="ECO:0007669"/>
    <property type="project" value="InterPro"/>
</dbReference>
<comment type="function">
    <text evidence="3">Plays an important role in the cellular response to the nitrogen source.</text>
</comment>
<dbReference type="InterPro" id="IPR004046">
    <property type="entry name" value="GST_C"/>
</dbReference>
<dbReference type="PIRSF" id="PIRSF037861">
    <property type="entry name" value="Prion_URE2"/>
    <property type="match status" value="1"/>
</dbReference>
<comment type="similarity">
    <text evidence="1 3">Belongs to the GST superfamily.</text>
</comment>
<dbReference type="InterPro" id="IPR010987">
    <property type="entry name" value="Glutathione-S-Trfase_C-like"/>
</dbReference>
<name>A0A167E427_9ASCO</name>
<dbReference type="InterPro" id="IPR036282">
    <property type="entry name" value="Glutathione-S-Trfase_C_sf"/>
</dbReference>
<dbReference type="GeneID" id="30033769"/>
<evidence type="ECO:0000256" key="1">
    <source>
        <dbReference type="ARBA" id="ARBA00007409"/>
    </source>
</evidence>
<dbReference type="CDD" id="cd03048">
    <property type="entry name" value="GST_N_Ure2p_like"/>
    <property type="match status" value="1"/>
</dbReference>
<dbReference type="EMBL" id="CP014501">
    <property type="protein sequence ID" value="ANB13616.1"/>
    <property type="molecule type" value="Genomic_DNA"/>
</dbReference>
<dbReference type="RefSeq" id="XP_018736093.1">
    <property type="nucleotide sequence ID" value="XM_018878829.1"/>
</dbReference>
<dbReference type="OrthoDB" id="422574at2759"/>
<comment type="subunit">
    <text evidence="3">Homodimer.</text>
</comment>
<reference evidence="7 8" key="1">
    <citation type="submission" date="2016-02" db="EMBL/GenBank/DDBJ databases">
        <title>Complete genome sequence and transcriptome regulation of the pentose utilising yeast Sugiyamaella lignohabitans.</title>
        <authorList>
            <person name="Bellasio M."/>
            <person name="Peymann A."/>
            <person name="Valli M."/>
            <person name="Sipitzky M."/>
            <person name="Graf A."/>
            <person name="Sauer M."/>
            <person name="Marx H."/>
            <person name="Mattanovich D."/>
        </authorList>
    </citation>
    <scope>NUCLEOTIDE SEQUENCE [LARGE SCALE GENOMIC DNA]</scope>
    <source>
        <strain evidence="7 8">CBS 10342</strain>
    </source>
</reference>
<dbReference type="InterPro" id="IPR040079">
    <property type="entry name" value="Glutathione_S-Trfase"/>
</dbReference>
<dbReference type="GO" id="GO:0008104">
    <property type="term" value="P:intracellular protein localization"/>
    <property type="evidence" value="ECO:0007669"/>
    <property type="project" value="UniProtKB-ARBA"/>
</dbReference>
<dbReference type="InterPro" id="IPR036249">
    <property type="entry name" value="Thioredoxin-like_sf"/>
</dbReference>
<dbReference type="AlphaFoldDB" id="A0A167E427"/>
<proteinExistence type="inferred from homology"/>
<evidence type="ECO:0000256" key="2">
    <source>
        <dbReference type="ARBA" id="ARBA00023063"/>
    </source>
</evidence>
<dbReference type="Gene3D" id="3.40.30.10">
    <property type="entry name" value="Glutaredoxin"/>
    <property type="match status" value="1"/>
</dbReference>
<dbReference type="Gene3D" id="1.20.1050.10">
    <property type="match status" value="1"/>
</dbReference>
<dbReference type="GO" id="GO:0042128">
    <property type="term" value="P:nitrate assimilation"/>
    <property type="evidence" value="ECO:0007669"/>
    <property type="project" value="UniProtKB-KW"/>
</dbReference>
<evidence type="ECO:0000256" key="4">
    <source>
        <dbReference type="SAM" id="MobiDB-lite"/>
    </source>
</evidence>
<evidence type="ECO:0000313" key="8">
    <source>
        <dbReference type="Proteomes" id="UP000189580"/>
    </source>
</evidence>
<dbReference type="PANTHER" id="PTHR44051:SF3">
    <property type="entry name" value="TRANSCRIPTIONAL REGULATOR URE2"/>
    <property type="match status" value="1"/>
</dbReference>
<dbReference type="SFLD" id="SFLDS00019">
    <property type="entry name" value="Glutathione_Transferase_(cytos"/>
    <property type="match status" value="1"/>
</dbReference>
<dbReference type="SUPFAM" id="SSF52833">
    <property type="entry name" value="Thioredoxin-like"/>
    <property type="match status" value="1"/>
</dbReference>
<dbReference type="PANTHER" id="PTHR44051">
    <property type="entry name" value="GLUTATHIONE S-TRANSFERASE-RELATED"/>
    <property type="match status" value="1"/>
</dbReference>
<evidence type="ECO:0000256" key="3">
    <source>
        <dbReference type="PIRNR" id="PIRNR037861"/>
    </source>
</evidence>
<keyword evidence="8" id="KW-1185">Reference proteome</keyword>
<dbReference type="InterPro" id="IPR004045">
    <property type="entry name" value="Glutathione_S-Trfase_N"/>
</dbReference>
<dbReference type="Pfam" id="PF00043">
    <property type="entry name" value="GST_C"/>
    <property type="match status" value="1"/>
</dbReference>
<dbReference type="PROSITE" id="PS50404">
    <property type="entry name" value="GST_NTER"/>
    <property type="match status" value="1"/>
</dbReference>
<feature type="domain" description="GST C-terminal" evidence="6">
    <location>
        <begin position="174"/>
        <end position="323"/>
    </location>
</feature>
<gene>
    <name evidence="7" type="primary">URE2</name>
    <name evidence="7" type="ORF">AWJ20_1915</name>
</gene>
<dbReference type="GO" id="GO:0003714">
    <property type="term" value="F:transcription corepressor activity"/>
    <property type="evidence" value="ECO:0007669"/>
    <property type="project" value="InterPro"/>
</dbReference>